<name>A0ABS8T4I1_DATST</name>
<organism evidence="1 2">
    <name type="scientific">Datura stramonium</name>
    <name type="common">Jimsonweed</name>
    <name type="synonym">Common thornapple</name>
    <dbReference type="NCBI Taxonomy" id="4076"/>
    <lineage>
        <taxon>Eukaryota</taxon>
        <taxon>Viridiplantae</taxon>
        <taxon>Streptophyta</taxon>
        <taxon>Embryophyta</taxon>
        <taxon>Tracheophyta</taxon>
        <taxon>Spermatophyta</taxon>
        <taxon>Magnoliopsida</taxon>
        <taxon>eudicotyledons</taxon>
        <taxon>Gunneridae</taxon>
        <taxon>Pentapetalae</taxon>
        <taxon>asterids</taxon>
        <taxon>lamiids</taxon>
        <taxon>Solanales</taxon>
        <taxon>Solanaceae</taxon>
        <taxon>Solanoideae</taxon>
        <taxon>Datureae</taxon>
        <taxon>Datura</taxon>
    </lineage>
</organism>
<keyword evidence="2" id="KW-1185">Reference proteome</keyword>
<sequence>MAAWSMQLVVRDGGSTVAVRQRSERPALDLEGFGGSVRCWLGCSADDGRAQNFLDLFARTTFLDRLLPSPFLFWRRLCLDLLLPVKLIAFSVAWRDGELLCSCSLIGILVLEPAILFSR</sequence>
<proteinExistence type="predicted"/>
<accession>A0ABS8T4I1</accession>
<dbReference type="Proteomes" id="UP000823775">
    <property type="component" value="Unassembled WGS sequence"/>
</dbReference>
<reference evidence="1 2" key="1">
    <citation type="journal article" date="2021" name="BMC Genomics">
        <title>Datura genome reveals duplications of psychoactive alkaloid biosynthetic genes and high mutation rate following tissue culture.</title>
        <authorList>
            <person name="Rajewski A."/>
            <person name="Carter-House D."/>
            <person name="Stajich J."/>
            <person name="Litt A."/>
        </authorList>
    </citation>
    <scope>NUCLEOTIDE SEQUENCE [LARGE SCALE GENOMIC DNA]</scope>
    <source>
        <strain evidence="1">AR-01</strain>
    </source>
</reference>
<comment type="caution">
    <text evidence="1">The sequence shown here is derived from an EMBL/GenBank/DDBJ whole genome shotgun (WGS) entry which is preliminary data.</text>
</comment>
<dbReference type="EMBL" id="JACEIK010001076">
    <property type="protein sequence ID" value="MCD7465751.1"/>
    <property type="molecule type" value="Genomic_DNA"/>
</dbReference>
<protein>
    <submittedName>
        <fullName evidence="1">Uncharacterized protein</fullName>
    </submittedName>
</protein>
<gene>
    <name evidence="1" type="ORF">HAX54_001849</name>
</gene>
<evidence type="ECO:0000313" key="2">
    <source>
        <dbReference type="Proteomes" id="UP000823775"/>
    </source>
</evidence>
<evidence type="ECO:0000313" key="1">
    <source>
        <dbReference type="EMBL" id="MCD7465751.1"/>
    </source>
</evidence>